<keyword evidence="8" id="KW-0134">Cell wall</keyword>
<proteinExistence type="inferred from homology"/>
<feature type="active site" description="Proton donor" evidence="6">
    <location>
        <position position="105"/>
    </location>
</feature>
<comment type="caution">
    <text evidence="11">The sequence shown here is derived from an EMBL/GenBank/DDBJ whole genome shotgun (WGS) entry which is preliminary data.</text>
</comment>
<dbReference type="PROSITE" id="PS51762">
    <property type="entry name" value="GH16_2"/>
    <property type="match status" value="1"/>
</dbReference>
<reference evidence="11" key="2">
    <citation type="submission" date="2023-05" db="EMBL/GenBank/DDBJ databases">
        <authorList>
            <person name="Schelkunov M.I."/>
        </authorList>
    </citation>
    <scope>NUCLEOTIDE SEQUENCE</scope>
    <source>
        <strain evidence="11">Hsosn_3</strain>
        <tissue evidence="11">Leaf</tissue>
    </source>
</reference>
<dbReference type="AlphaFoldDB" id="A0AAD8JJT3"/>
<sequence>MECHLNFITIVALSIVLYSAFVQLVYADFTQLFKPNWAPDHIVTQGQNILLTLDNTTGCGFESRSNYLFGKASLQIKLIQGDSAGIVTAFYMSSEGPNHDELDFEFLGNISGEPYLVQTNVYVNGSGNREQRHTLWFDPTTDFHTYSFFWNHRSIMFLVDDIPIRIFANKEKIGVPYPKAQAMGIHGSLWNADDWATQGGRVKTNWTNAPFVSMFRSFDIDACELLTESDGLAGKCGKLGQFWWDKPAMNRLNKQKRKQLKWVLANHLVYDYCKDVPRFLELPKECLK</sequence>
<evidence type="ECO:0000256" key="8">
    <source>
        <dbReference type="RuleBase" id="RU361120"/>
    </source>
</evidence>
<dbReference type="InterPro" id="IPR010713">
    <property type="entry name" value="XET_C"/>
</dbReference>
<evidence type="ECO:0000313" key="11">
    <source>
        <dbReference type="EMBL" id="KAK1404518.1"/>
    </source>
</evidence>
<evidence type="ECO:0000256" key="5">
    <source>
        <dbReference type="ARBA" id="ARBA00023295"/>
    </source>
</evidence>
<keyword evidence="1 8" id="KW-0808">Transferase</keyword>
<dbReference type="InterPro" id="IPR013320">
    <property type="entry name" value="ConA-like_dom_sf"/>
</dbReference>
<dbReference type="PRINTS" id="PR00737">
    <property type="entry name" value="GLHYDRLASE16"/>
</dbReference>
<feature type="transmembrane region" description="Helical" evidence="9">
    <location>
        <begin position="7"/>
        <end position="26"/>
    </location>
</feature>
<keyword evidence="2 8" id="KW-0378">Hydrolase</keyword>
<dbReference type="PROSITE" id="PS01034">
    <property type="entry name" value="GH16_1"/>
    <property type="match status" value="1"/>
</dbReference>
<evidence type="ECO:0000256" key="4">
    <source>
        <dbReference type="ARBA" id="ARBA00023180"/>
    </source>
</evidence>
<evidence type="ECO:0000256" key="7">
    <source>
        <dbReference type="PIRSR" id="PIRSR005604-2"/>
    </source>
</evidence>
<comment type="subcellular location">
    <subcellularLocation>
        <location evidence="8">Secreted</location>
        <location evidence="8">Cell wall</location>
    </subcellularLocation>
    <subcellularLocation>
        <location evidence="8">Secreted</location>
        <location evidence="8">Extracellular space</location>
        <location evidence="8">Apoplast</location>
    </subcellularLocation>
</comment>
<dbReference type="InterPro" id="IPR000757">
    <property type="entry name" value="Beta-glucanase-like"/>
</dbReference>
<evidence type="ECO:0000256" key="6">
    <source>
        <dbReference type="PIRSR" id="PIRSR005604-1"/>
    </source>
</evidence>
<keyword evidence="8" id="KW-0052">Apoplast</keyword>
<dbReference type="GO" id="GO:0016762">
    <property type="term" value="F:xyloglucan:xyloglucosyl transferase activity"/>
    <property type="evidence" value="ECO:0007669"/>
    <property type="project" value="UniProtKB-EC"/>
</dbReference>
<comment type="PTM">
    <text evidence="8">Contains at least one intrachain disulfide bond essential for its enzymatic activity.</text>
</comment>
<dbReference type="InterPro" id="IPR044791">
    <property type="entry name" value="Beta-glucanase/XTH"/>
</dbReference>
<evidence type="ECO:0000256" key="1">
    <source>
        <dbReference type="ARBA" id="ARBA00022679"/>
    </source>
</evidence>
<dbReference type="Proteomes" id="UP001237642">
    <property type="component" value="Unassembled WGS sequence"/>
</dbReference>
<evidence type="ECO:0000256" key="9">
    <source>
        <dbReference type="SAM" id="Phobius"/>
    </source>
</evidence>
<dbReference type="GO" id="GO:0010411">
    <property type="term" value="P:xyloglucan metabolic process"/>
    <property type="evidence" value="ECO:0007669"/>
    <property type="project" value="InterPro"/>
</dbReference>
<feature type="domain" description="GH16" evidence="10">
    <location>
        <begin position="27"/>
        <end position="215"/>
    </location>
</feature>
<name>A0AAD8JJT3_9APIA</name>
<keyword evidence="3" id="KW-1015">Disulfide bond</keyword>
<dbReference type="Pfam" id="PF06955">
    <property type="entry name" value="XET_C"/>
    <property type="match status" value="1"/>
</dbReference>
<evidence type="ECO:0000256" key="3">
    <source>
        <dbReference type="ARBA" id="ARBA00023157"/>
    </source>
</evidence>
<accession>A0AAD8JJT3</accession>
<feature type="active site" description="Nucleophile" evidence="6">
    <location>
        <position position="101"/>
    </location>
</feature>
<dbReference type="InterPro" id="IPR008264">
    <property type="entry name" value="Beta_glucanase"/>
</dbReference>
<gene>
    <name evidence="11" type="ORF">POM88_004123</name>
</gene>
<evidence type="ECO:0000256" key="2">
    <source>
        <dbReference type="ARBA" id="ARBA00022801"/>
    </source>
</evidence>
<organism evidence="11 12">
    <name type="scientific">Heracleum sosnowskyi</name>
    <dbReference type="NCBI Taxonomy" id="360622"/>
    <lineage>
        <taxon>Eukaryota</taxon>
        <taxon>Viridiplantae</taxon>
        <taxon>Streptophyta</taxon>
        <taxon>Embryophyta</taxon>
        <taxon>Tracheophyta</taxon>
        <taxon>Spermatophyta</taxon>
        <taxon>Magnoliopsida</taxon>
        <taxon>eudicotyledons</taxon>
        <taxon>Gunneridae</taxon>
        <taxon>Pentapetalae</taxon>
        <taxon>asterids</taxon>
        <taxon>campanulids</taxon>
        <taxon>Apiales</taxon>
        <taxon>Apiaceae</taxon>
        <taxon>Apioideae</taxon>
        <taxon>apioid superclade</taxon>
        <taxon>Tordylieae</taxon>
        <taxon>Tordyliinae</taxon>
        <taxon>Heracleum</taxon>
    </lineage>
</organism>
<reference evidence="11" key="1">
    <citation type="submission" date="2023-02" db="EMBL/GenBank/DDBJ databases">
        <title>Genome of toxic invasive species Heracleum sosnowskyi carries increased number of genes despite the absence of recent whole-genome duplications.</title>
        <authorList>
            <person name="Schelkunov M."/>
            <person name="Shtratnikova V."/>
            <person name="Makarenko M."/>
            <person name="Klepikova A."/>
            <person name="Omelchenko D."/>
            <person name="Novikova G."/>
            <person name="Obukhova E."/>
            <person name="Bogdanov V."/>
            <person name="Penin A."/>
            <person name="Logacheva M."/>
        </authorList>
    </citation>
    <scope>NUCLEOTIDE SEQUENCE</scope>
    <source>
        <strain evidence="11">Hsosn_3</strain>
        <tissue evidence="11">Leaf</tissue>
    </source>
</reference>
<dbReference type="PANTHER" id="PTHR31062">
    <property type="entry name" value="XYLOGLUCAN ENDOTRANSGLUCOSYLASE/HYDROLASE PROTEIN 8-RELATED"/>
    <property type="match status" value="1"/>
</dbReference>
<keyword evidence="9" id="KW-0812">Transmembrane</keyword>
<dbReference type="CDD" id="cd02176">
    <property type="entry name" value="GH16_XET"/>
    <property type="match status" value="1"/>
</dbReference>
<protein>
    <recommendedName>
        <fullName evidence="8">Xyloglucan endotransglucosylase/hydrolase</fullName>
        <ecNumber evidence="8">2.4.1.207</ecNumber>
    </recommendedName>
</protein>
<dbReference type="GO" id="GO:0048046">
    <property type="term" value="C:apoplast"/>
    <property type="evidence" value="ECO:0007669"/>
    <property type="project" value="UniProtKB-SubCell"/>
</dbReference>
<dbReference type="GO" id="GO:0071555">
    <property type="term" value="P:cell wall organization"/>
    <property type="evidence" value="ECO:0007669"/>
    <property type="project" value="UniProtKB-KW"/>
</dbReference>
<dbReference type="Gene3D" id="2.60.120.200">
    <property type="match status" value="1"/>
</dbReference>
<keyword evidence="12" id="KW-1185">Reference proteome</keyword>
<dbReference type="InterPro" id="IPR016455">
    <property type="entry name" value="XTH"/>
</dbReference>
<dbReference type="EMBL" id="JAUIZM010000001">
    <property type="protein sequence ID" value="KAK1404518.1"/>
    <property type="molecule type" value="Genomic_DNA"/>
</dbReference>
<keyword evidence="8" id="KW-0961">Cell wall biogenesis/degradation</keyword>
<evidence type="ECO:0000259" key="10">
    <source>
        <dbReference type="PROSITE" id="PS51762"/>
    </source>
</evidence>
<dbReference type="InterPro" id="IPR008263">
    <property type="entry name" value="GH16_AS"/>
</dbReference>
<dbReference type="FunFam" id="2.60.120.200:FF:000025">
    <property type="entry name" value="Xyloglucan endotransglucosylase/hydrolase"/>
    <property type="match status" value="1"/>
</dbReference>
<comment type="similarity">
    <text evidence="8">Belongs to the glycosyl hydrolase 16 family.</text>
</comment>
<keyword evidence="5 8" id="KW-0326">Glycosidase</keyword>
<dbReference type="EC" id="2.4.1.207" evidence="8"/>
<comment type="function">
    <text evidence="8">Catalyzes xyloglucan endohydrolysis (XEH) and/or endotransglycosylation (XET). Cleaves and religates xyloglucan polymers, an essential constituent of the primary cell wall, and thereby participates in cell wall construction of growing tissues.</text>
</comment>
<dbReference type="GO" id="GO:0042546">
    <property type="term" value="P:cell wall biogenesis"/>
    <property type="evidence" value="ECO:0007669"/>
    <property type="project" value="InterPro"/>
</dbReference>
<keyword evidence="9" id="KW-1133">Transmembrane helix</keyword>
<dbReference type="PIRSF" id="PIRSF005604">
    <property type="entry name" value="XET"/>
    <property type="match status" value="1"/>
</dbReference>
<keyword evidence="4" id="KW-0325">Glycoprotein</keyword>
<keyword evidence="9" id="KW-0472">Membrane</keyword>
<feature type="glycosylation site" description="N-linked (GlcNAc...) asparagine" evidence="7">
    <location>
        <position position="109"/>
    </location>
</feature>
<keyword evidence="8" id="KW-0964">Secreted</keyword>
<dbReference type="GO" id="GO:0004553">
    <property type="term" value="F:hydrolase activity, hydrolyzing O-glycosyl compounds"/>
    <property type="evidence" value="ECO:0007669"/>
    <property type="project" value="InterPro"/>
</dbReference>
<dbReference type="SUPFAM" id="SSF49899">
    <property type="entry name" value="Concanavalin A-like lectins/glucanases"/>
    <property type="match status" value="1"/>
</dbReference>
<dbReference type="Pfam" id="PF00722">
    <property type="entry name" value="Glyco_hydro_16"/>
    <property type="match status" value="1"/>
</dbReference>
<evidence type="ECO:0000313" key="12">
    <source>
        <dbReference type="Proteomes" id="UP001237642"/>
    </source>
</evidence>